<name>A0A016V488_9BILA</name>
<dbReference type="EMBL" id="JARK01001353">
    <property type="protein sequence ID" value="EYC22489.1"/>
    <property type="molecule type" value="Genomic_DNA"/>
</dbReference>
<reference evidence="2" key="1">
    <citation type="journal article" date="2015" name="Nat. Genet.">
        <title>The genome and transcriptome of the zoonotic hookworm Ancylostoma ceylanicum identify infection-specific gene families.</title>
        <authorList>
            <person name="Schwarz E.M."/>
            <person name="Hu Y."/>
            <person name="Antoshechkin I."/>
            <person name="Miller M.M."/>
            <person name="Sternberg P.W."/>
            <person name="Aroian R.V."/>
        </authorList>
    </citation>
    <scope>NUCLEOTIDE SEQUENCE</scope>
    <source>
        <strain evidence="2">HY135</strain>
    </source>
</reference>
<proteinExistence type="predicted"/>
<dbReference type="AlphaFoldDB" id="A0A016V488"/>
<organism evidence="1 2">
    <name type="scientific">Ancylostoma ceylanicum</name>
    <dbReference type="NCBI Taxonomy" id="53326"/>
    <lineage>
        <taxon>Eukaryota</taxon>
        <taxon>Metazoa</taxon>
        <taxon>Ecdysozoa</taxon>
        <taxon>Nematoda</taxon>
        <taxon>Chromadorea</taxon>
        <taxon>Rhabditida</taxon>
        <taxon>Rhabditina</taxon>
        <taxon>Rhabditomorpha</taxon>
        <taxon>Strongyloidea</taxon>
        <taxon>Ancylostomatidae</taxon>
        <taxon>Ancylostomatinae</taxon>
        <taxon>Ancylostoma</taxon>
    </lineage>
</organism>
<gene>
    <name evidence="1" type="primary">Acey_s0017.g3381</name>
    <name evidence="1" type="ORF">Y032_0017g3381</name>
</gene>
<evidence type="ECO:0000313" key="2">
    <source>
        <dbReference type="Proteomes" id="UP000024635"/>
    </source>
</evidence>
<protein>
    <submittedName>
        <fullName evidence="1">Uncharacterized protein</fullName>
    </submittedName>
</protein>
<sequence>MSALFNPVREATHIRIVPLLFLTTTIRAARWSDRLVRVHIRFPSGRSQHSQRPDEQMTLLMRKVLHGAPYGTEQHKHSP</sequence>
<dbReference type="Proteomes" id="UP000024635">
    <property type="component" value="Unassembled WGS sequence"/>
</dbReference>
<evidence type="ECO:0000313" key="1">
    <source>
        <dbReference type="EMBL" id="EYC22489.1"/>
    </source>
</evidence>
<keyword evidence="2" id="KW-1185">Reference proteome</keyword>
<comment type="caution">
    <text evidence="1">The sequence shown here is derived from an EMBL/GenBank/DDBJ whole genome shotgun (WGS) entry which is preliminary data.</text>
</comment>
<accession>A0A016V488</accession>